<dbReference type="EMBL" id="QEFC01003503">
    <property type="protein sequence ID" value="KAE9447587.1"/>
    <property type="molecule type" value="Genomic_DNA"/>
</dbReference>
<organism evidence="2 3">
    <name type="scientific">Rhododendron williamsianum</name>
    <dbReference type="NCBI Taxonomy" id="262921"/>
    <lineage>
        <taxon>Eukaryota</taxon>
        <taxon>Viridiplantae</taxon>
        <taxon>Streptophyta</taxon>
        <taxon>Embryophyta</taxon>
        <taxon>Tracheophyta</taxon>
        <taxon>Spermatophyta</taxon>
        <taxon>Magnoliopsida</taxon>
        <taxon>eudicotyledons</taxon>
        <taxon>Gunneridae</taxon>
        <taxon>Pentapetalae</taxon>
        <taxon>asterids</taxon>
        <taxon>Ericales</taxon>
        <taxon>Ericaceae</taxon>
        <taxon>Ericoideae</taxon>
        <taxon>Rhodoreae</taxon>
        <taxon>Rhododendron</taxon>
    </lineage>
</organism>
<feature type="coiled-coil region" evidence="1">
    <location>
        <begin position="97"/>
        <end position="144"/>
    </location>
</feature>
<dbReference type="GO" id="GO:0051983">
    <property type="term" value="P:regulation of chromosome segregation"/>
    <property type="evidence" value="ECO:0007669"/>
    <property type="project" value="InterPro"/>
</dbReference>
<accession>A0A6A4KXC0</accession>
<dbReference type="PANTHER" id="PTHR35730:SF2">
    <property type="entry name" value="KINETOCHORE PROTEIN SPC24 HOMOLOG-RELATED"/>
    <property type="match status" value="1"/>
</dbReference>
<evidence type="ECO:0000256" key="1">
    <source>
        <dbReference type="SAM" id="Coils"/>
    </source>
</evidence>
<proteinExistence type="predicted"/>
<gene>
    <name evidence="2" type="ORF">C3L33_20512</name>
</gene>
<reference evidence="2 3" key="1">
    <citation type="journal article" date="2019" name="Genome Biol. Evol.">
        <title>The Rhododendron genome and chromosomal organization provide insight into shared whole-genome duplications across the heath family (Ericaceae).</title>
        <authorList>
            <person name="Soza V.L."/>
            <person name="Lindsley D."/>
            <person name="Waalkes A."/>
            <person name="Ramage E."/>
            <person name="Patwardhan R.P."/>
            <person name="Burton J.N."/>
            <person name="Adey A."/>
            <person name="Kumar A."/>
            <person name="Qiu R."/>
            <person name="Shendure J."/>
            <person name="Hall B."/>
        </authorList>
    </citation>
    <scope>NUCLEOTIDE SEQUENCE [LARGE SCALE GENOMIC DNA]</scope>
    <source>
        <strain evidence="2">RSF 1966-606</strain>
    </source>
</reference>
<keyword evidence="1" id="KW-0175">Coiled coil</keyword>
<comment type="caution">
    <text evidence="2">The sequence shown here is derived from an EMBL/GenBank/DDBJ whole genome shotgun (WGS) entry which is preliminary data.</text>
</comment>
<dbReference type="AlphaFoldDB" id="A0A6A4KXC0"/>
<dbReference type="InterPro" id="IPR044951">
    <property type="entry name" value="SPC24-like"/>
</dbReference>
<name>A0A6A4KXC0_9ERIC</name>
<protein>
    <submittedName>
        <fullName evidence="2">Uncharacterized protein</fullName>
    </submittedName>
</protein>
<feature type="non-terminal residue" evidence="2">
    <location>
        <position position="1"/>
    </location>
</feature>
<sequence length="146" mass="16606">MGDSTRKIDVEKLIAFGDDLVGCLKDEKDVKNLTQHLELSKALQSHCDADSKAVRNLLQVGSRLSMLIDYMSIGDVECEWDIAVGSQSYIIDNLFLASDYRKKIDLSKKKADEAKSEAVADAEMDFLQKELEEELQREHLLREELR</sequence>
<evidence type="ECO:0000313" key="2">
    <source>
        <dbReference type="EMBL" id="KAE9447587.1"/>
    </source>
</evidence>
<dbReference type="OrthoDB" id="1906227at2759"/>
<evidence type="ECO:0000313" key="3">
    <source>
        <dbReference type="Proteomes" id="UP000428333"/>
    </source>
</evidence>
<dbReference type="PANTHER" id="PTHR35730">
    <property type="entry name" value="KINETOCHORE PROTEIN SPC24 HOMOLOG-RELATED"/>
    <property type="match status" value="1"/>
</dbReference>
<dbReference type="Proteomes" id="UP000428333">
    <property type="component" value="Linkage Group LG12"/>
</dbReference>
<keyword evidence="3" id="KW-1185">Reference proteome</keyword>